<evidence type="ECO:0000313" key="1">
    <source>
        <dbReference type="EMBL" id="ABM77093.1"/>
    </source>
</evidence>
<evidence type="ECO:0000313" key="2">
    <source>
        <dbReference type="Proteomes" id="UP000002274"/>
    </source>
</evidence>
<dbReference type="RefSeq" id="WP_011825018.1">
    <property type="nucleotide sequence ID" value="NC_008820.1"/>
</dbReference>
<protein>
    <submittedName>
        <fullName evidence="1">Uncharacterized protein</fullName>
    </submittedName>
</protein>
<dbReference type="Proteomes" id="UP000002274">
    <property type="component" value="Chromosome"/>
</dbReference>
<sequence length="244" mass="26570">MAHFCKVLVTGRFPRKGFSTILRTVFPLRSGVMGCAGLLQRLLCVLILGAVLPAAANPQLRSNFPGRRVGGGTRGECTARLLVHLVPENSVFAPDQGHLLGILQGPTQTPKPLLIDLRRLAAAGTVAVAKDRIQRLRFDPAVAGVTLFRTPARDGVVWESSYQCQEPQPVVDMQSWDGGFDAPPAITLLLAEPTAVDRGHQERLNALVDRCASSVSKQHLINDFNLAALDLRSWPDRLPVRCLF</sequence>
<proteinExistence type="predicted"/>
<dbReference type="KEGG" id="pmf:P9303_03411"/>
<dbReference type="AlphaFoldDB" id="A2C6I3"/>
<gene>
    <name evidence="1" type="ordered locus">P9303_03411</name>
</gene>
<organism evidence="1 2">
    <name type="scientific">Prochlorococcus marinus (strain MIT 9303)</name>
    <dbReference type="NCBI Taxonomy" id="59922"/>
    <lineage>
        <taxon>Bacteria</taxon>
        <taxon>Bacillati</taxon>
        <taxon>Cyanobacteriota</taxon>
        <taxon>Cyanophyceae</taxon>
        <taxon>Synechococcales</taxon>
        <taxon>Prochlorococcaceae</taxon>
        <taxon>Prochlorococcus</taxon>
    </lineage>
</organism>
<reference evidence="1 2" key="1">
    <citation type="journal article" date="2007" name="PLoS Genet.">
        <title>Patterns and implications of gene gain and loss in the evolution of Prochlorococcus.</title>
        <authorList>
            <person name="Kettler G.C."/>
            <person name="Martiny A.C."/>
            <person name="Huang K."/>
            <person name="Zucker J."/>
            <person name="Coleman M.L."/>
            <person name="Rodrigue S."/>
            <person name="Chen F."/>
            <person name="Lapidus A."/>
            <person name="Ferriera S."/>
            <person name="Johnson J."/>
            <person name="Steglich C."/>
            <person name="Church G.M."/>
            <person name="Richardson P."/>
            <person name="Chisholm S.W."/>
        </authorList>
    </citation>
    <scope>NUCLEOTIDE SEQUENCE [LARGE SCALE GENOMIC DNA]</scope>
    <source>
        <strain evidence="1 2">MIT 9303</strain>
    </source>
</reference>
<dbReference type="EMBL" id="CP000554">
    <property type="protein sequence ID" value="ABM77093.1"/>
    <property type="molecule type" value="Genomic_DNA"/>
</dbReference>
<accession>A2C6I3</accession>
<name>A2C6I3_PROM3</name>
<dbReference type="HOGENOM" id="CLU_1198188_0_0_3"/>